<dbReference type="PANTHER" id="PTHR42023:SF1">
    <property type="entry name" value="BHLH DOMAIN-CONTAINING PROTEIN"/>
    <property type="match status" value="1"/>
</dbReference>
<feature type="compositionally biased region" description="Low complexity" evidence="1">
    <location>
        <begin position="48"/>
        <end position="66"/>
    </location>
</feature>
<feature type="compositionally biased region" description="Low complexity" evidence="1">
    <location>
        <begin position="27"/>
        <end position="39"/>
    </location>
</feature>
<protein>
    <submittedName>
        <fullName evidence="2">Uncharacterized protein</fullName>
    </submittedName>
</protein>
<feature type="compositionally biased region" description="Polar residues" evidence="1">
    <location>
        <begin position="739"/>
        <end position="756"/>
    </location>
</feature>
<feature type="compositionally biased region" description="Low complexity" evidence="1">
    <location>
        <begin position="780"/>
        <end position="789"/>
    </location>
</feature>
<evidence type="ECO:0000256" key="1">
    <source>
        <dbReference type="SAM" id="MobiDB-lite"/>
    </source>
</evidence>
<dbReference type="PANTHER" id="PTHR42023">
    <property type="entry name" value="BHLH DOMAIN-CONTAINING PROTEIN"/>
    <property type="match status" value="1"/>
</dbReference>
<dbReference type="EMBL" id="JAPEVB010000003">
    <property type="protein sequence ID" value="KAJ4390914.1"/>
    <property type="molecule type" value="Genomic_DNA"/>
</dbReference>
<sequence length="1039" mass="110258">MWDRLRSATGGGSGGAGNSVDQYSSRTTAAAAINNNNTTPLGRKDRASTFTHNSSSNSSSGRSTPSWQPRSSVIAAREGQGKQQLLQQRPTKPGPPPPRPPRDFQLQPAPTFHEAPSFHQQQRSQTLPPSTSHRDSIQGRPPSSVYSQPSPLVTDFGPRATGGYRYAMSPEEVSPPSSPEDTRARGPVSNYDISPIDEEDVLPTTRPRPLPEPPTKMSSAAHASLPSQQRRNTDTDATPRAGSGARSNIPMMRRERRAQRDAAAAGGRIIATDKPRGQKDPRWDPMTGEITNSDKGRPSQVKPVEFARGLGISTMSSKSPPGPSSPERERTSSRSGSRAGQRAGGAGGSSSATDPAAMAFGAGSGQQRPEWKGASGRTAIVAPVKDTTEVPPLKIPPRSRRRETSRPTTGDEQTQQQATAPGNVLSGGFGAGVGDNEFNGQVDHDAMSRLSPPISPETGPGNKGVGMGMGVVIGGGGSAGSHATATATTNSNSNNTNLQLKGGVGGGDSTSKSTSISTGRSFANTFRKIIPSSSSSTGRLFSGGGASSRNSPTPTPDGSISPNQPSTSAANTATAEHGYPSPPLSGNALVGSNGGGGSTLPVNAHIDAAPSHASNFGNANHAKTGINHHHHQHTHFDNISEEHTPTSSDFLVQPQQQPQPPSSSSIRRKEVGSSLTPTSPRQHITHESFSSSVYSRPDDDNPQPPIFSNSNRPPPAQSNNTKNLPSLPPQDGTYVQPPSRFSVTTYATSAHTSSPRESFDVAPPLPTPPKDIVLGLNLNQKSSSQQQISPDMAASSVLDRQRPQMRGGNNRWEDPIATNDEAPIKISLSKAWMNKPGANSSGQNQQNSPPRTRQPKGPRELAPNKAPTSDTNKENRGMFGFGFLGGSGDNNGPKSPASDESRPASILSNMDKDLPPAPAAPPLTVSSSTSPSNPANTTADRIAQLNALLQDLANRRLNINRAIKQMTELMPQDNLIMQEAVRRKREDEKRKIEELKRRLDDIGREEHELGMKLHRAYKKLDRSAEYEPTTLWVRRATGS</sequence>
<feature type="compositionally biased region" description="Gly residues" evidence="1">
    <location>
        <begin position="879"/>
        <end position="889"/>
    </location>
</feature>
<gene>
    <name evidence="2" type="ORF">N0V93_004513</name>
</gene>
<feature type="compositionally biased region" description="Basic and acidic residues" evidence="1">
    <location>
        <begin position="634"/>
        <end position="644"/>
    </location>
</feature>
<reference evidence="2" key="1">
    <citation type="submission" date="2022-10" db="EMBL/GenBank/DDBJ databases">
        <title>Tapping the CABI collections for fungal endophytes: first genome assemblies for Collariella, Neodidymelliopsis, Ascochyta clinopodiicola, Didymella pomorum, Didymosphaeria variabile, Neocosmospora piperis and Neocucurbitaria cava.</title>
        <authorList>
            <person name="Hill R."/>
        </authorList>
    </citation>
    <scope>NUCLEOTIDE SEQUENCE</scope>
    <source>
        <strain evidence="2">IMI 355082</strain>
    </source>
</reference>
<proteinExistence type="predicted"/>
<feature type="compositionally biased region" description="Polar residues" evidence="1">
    <location>
        <begin position="118"/>
        <end position="131"/>
    </location>
</feature>
<dbReference type="AlphaFoldDB" id="A0A9W8YUY2"/>
<feature type="compositionally biased region" description="Gly residues" evidence="1">
    <location>
        <begin position="461"/>
        <end position="479"/>
    </location>
</feature>
<feature type="region of interest" description="Disordered" evidence="1">
    <location>
        <begin position="529"/>
        <end position="596"/>
    </location>
</feature>
<keyword evidence="3" id="KW-1185">Reference proteome</keyword>
<accession>A0A9W8YUY2</accession>
<dbReference type="OrthoDB" id="4507572at2759"/>
<organism evidence="2 3">
    <name type="scientific">Gnomoniopsis smithogilvyi</name>
    <dbReference type="NCBI Taxonomy" id="1191159"/>
    <lineage>
        <taxon>Eukaryota</taxon>
        <taxon>Fungi</taxon>
        <taxon>Dikarya</taxon>
        <taxon>Ascomycota</taxon>
        <taxon>Pezizomycotina</taxon>
        <taxon>Sordariomycetes</taxon>
        <taxon>Sordariomycetidae</taxon>
        <taxon>Diaporthales</taxon>
        <taxon>Gnomoniaceae</taxon>
        <taxon>Gnomoniopsis</taxon>
    </lineage>
</organism>
<feature type="compositionally biased region" description="Polar residues" evidence="1">
    <location>
        <begin position="547"/>
        <end position="574"/>
    </location>
</feature>
<evidence type="ECO:0000313" key="3">
    <source>
        <dbReference type="Proteomes" id="UP001140453"/>
    </source>
</evidence>
<feature type="compositionally biased region" description="Low complexity" evidence="1">
    <location>
        <begin position="922"/>
        <end position="937"/>
    </location>
</feature>
<feature type="compositionally biased region" description="Polar residues" evidence="1">
    <location>
        <begin position="706"/>
        <end position="724"/>
    </location>
</feature>
<feature type="region of interest" description="Disordered" evidence="1">
    <location>
        <begin position="611"/>
        <end position="819"/>
    </location>
</feature>
<feature type="region of interest" description="Disordered" evidence="1">
    <location>
        <begin position="1"/>
        <end position="517"/>
    </location>
</feature>
<evidence type="ECO:0000313" key="2">
    <source>
        <dbReference type="EMBL" id="KAJ4390914.1"/>
    </source>
</evidence>
<feature type="region of interest" description="Disordered" evidence="1">
    <location>
        <begin position="833"/>
        <end position="937"/>
    </location>
</feature>
<feature type="compositionally biased region" description="Basic and acidic residues" evidence="1">
    <location>
        <begin position="271"/>
        <end position="283"/>
    </location>
</feature>
<feature type="compositionally biased region" description="Polar residues" evidence="1">
    <location>
        <begin position="837"/>
        <end position="851"/>
    </location>
</feature>
<feature type="compositionally biased region" description="Polar residues" evidence="1">
    <location>
        <begin position="673"/>
        <end position="694"/>
    </location>
</feature>
<comment type="caution">
    <text evidence="2">The sequence shown here is derived from an EMBL/GenBank/DDBJ whole genome shotgun (WGS) entry which is preliminary data.</text>
</comment>
<name>A0A9W8YUY2_9PEZI</name>
<feature type="compositionally biased region" description="Low complexity" evidence="1">
    <location>
        <begin position="480"/>
        <end position="497"/>
    </location>
</feature>
<feature type="compositionally biased region" description="Low complexity" evidence="1">
    <location>
        <begin position="261"/>
        <end position="270"/>
    </location>
</feature>
<dbReference type="Proteomes" id="UP001140453">
    <property type="component" value="Unassembled WGS sequence"/>
</dbReference>
<feature type="compositionally biased region" description="Polar residues" evidence="1">
    <location>
        <begin position="410"/>
        <end position="420"/>
    </location>
</feature>